<evidence type="ECO:0000256" key="3">
    <source>
        <dbReference type="SAM" id="Phobius"/>
    </source>
</evidence>
<evidence type="ECO:0000313" key="9">
    <source>
        <dbReference type="Proteomes" id="UP000663870"/>
    </source>
</evidence>
<name>A0A814GSH3_9BILA</name>
<protein>
    <recommendedName>
        <fullName evidence="5">CUB domain-containing protein</fullName>
    </recommendedName>
</protein>
<dbReference type="Proteomes" id="UP000663854">
    <property type="component" value="Unassembled WGS sequence"/>
</dbReference>
<keyword evidence="3" id="KW-0472">Membrane</keyword>
<feature type="signal peptide" evidence="4">
    <location>
        <begin position="1"/>
        <end position="20"/>
    </location>
</feature>
<feature type="chain" id="PRO_5035599967" description="CUB domain-containing protein" evidence="4">
    <location>
        <begin position="21"/>
        <end position="427"/>
    </location>
</feature>
<comment type="caution">
    <text evidence="6">The sequence shown here is derived from an EMBL/GenBank/DDBJ whole genome shotgun (WGS) entry which is preliminary data.</text>
</comment>
<evidence type="ECO:0000256" key="1">
    <source>
        <dbReference type="ARBA" id="ARBA00023157"/>
    </source>
</evidence>
<evidence type="ECO:0000313" key="7">
    <source>
        <dbReference type="EMBL" id="CAF1285919.1"/>
    </source>
</evidence>
<dbReference type="Gene3D" id="2.60.120.290">
    <property type="entry name" value="Spermadhesin, CUB domain"/>
    <property type="match status" value="1"/>
</dbReference>
<keyword evidence="3" id="KW-0812">Transmembrane</keyword>
<feature type="domain" description="CUB" evidence="5">
    <location>
        <begin position="136"/>
        <end position="255"/>
    </location>
</feature>
<sequence>MISTYFFVFIILNLLRYSQSLQSGYTCETSVTLTCSQSQKIVILEVIYSSECPNINEKLNGTSIYAPSRCIGYYRERANTLCNGKENCIIDNSLEQRPSFFAGKQANCAFKGQSINIEYSCIPDFSSNKLPRLDICSLQSFDNITEGFIRTPNYPNNYPNNLQCSKTIPIPVVSHRLKIYALDFDIESISVTRLTSITRINDWLEINNNGEKLYGIRSPFTLLFDDVIEASLMFKSDSSNTKRSYNGFLLYFIVTPVRRSRPTKVITTTNLNILSDDDSTSVIQKQAARLGIDNRRQNNTGLILLVILLSGILVIVICAVLLYKRRNDRRLRYFVETFNSFLPKQSKAVRLDSFNNSDETKIDLKHDLSSTNDNNKSNLKYLNEIFQDSDHIYSPDPVEKKDFLETNNDNSLLYDYIDYEIINQQKK</sequence>
<comment type="caution">
    <text evidence="2">Lacks conserved residue(s) required for the propagation of feature annotation.</text>
</comment>
<keyword evidence="9" id="KW-1185">Reference proteome</keyword>
<evidence type="ECO:0000256" key="4">
    <source>
        <dbReference type="SAM" id="SignalP"/>
    </source>
</evidence>
<dbReference type="AlphaFoldDB" id="A0A814GSH3"/>
<dbReference type="PROSITE" id="PS01180">
    <property type="entry name" value="CUB"/>
    <property type="match status" value="1"/>
</dbReference>
<evidence type="ECO:0000313" key="6">
    <source>
        <dbReference type="EMBL" id="CAF1000472.1"/>
    </source>
</evidence>
<dbReference type="GO" id="GO:0005615">
    <property type="term" value="C:extracellular space"/>
    <property type="evidence" value="ECO:0007669"/>
    <property type="project" value="TreeGrafter"/>
</dbReference>
<dbReference type="InterPro" id="IPR000859">
    <property type="entry name" value="CUB_dom"/>
</dbReference>
<keyword evidence="1" id="KW-1015">Disulfide bond</keyword>
<accession>A0A814GSH3</accession>
<feature type="transmembrane region" description="Helical" evidence="3">
    <location>
        <begin position="302"/>
        <end position="323"/>
    </location>
</feature>
<dbReference type="PANTHER" id="PTHR24255:SF31">
    <property type="entry name" value="CUBILIN-LIKE PROTEIN"/>
    <property type="match status" value="1"/>
</dbReference>
<organism evidence="6 8">
    <name type="scientific">Rotaria sordida</name>
    <dbReference type="NCBI Taxonomy" id="392033"/>
    <lineage>
        <taxon>Eukaryota</taxon>
        <taxon>Metazoa</taxon>
        <taxon>Spiralia</taxon>
        <taxon>Gnathifera</taxon>
        <taxon>Rotifera</taxon>
        <taxon>Eurotatoria</taxon>
        <taxon>Bdelloidea</taxon>
        <taxon>Philodinida</taxon>
        <taxon>Philodinidae</taxon>
        <taxon>Rotaria</taxon>
    </lineage>
</organism>
<evidence type="ECO:0000256" key="2">
    <source>
        <dbReference type="PROSITE-ProRule" id="PRU00059"/>
    </source>
</evidence>
<reference evidence="6" key="1">
    <citation type="submission" date="2021-02" db="EMBL/GenBank/DDBJ databases">
        <authorList>
            <person name="Nowell W R."/>
        </authorList>
    </citation>
    <scope>NUCLEOTIDE SEQUENCE</scope>
</reference>
<gene>
    <name evidence="7" type="ORF">JXQ802_LOCUS28737</name>
    <name evidence="6" type="ORF">PYM288_LOCUS14579</name>
</gene>
<evidence type="ECO:0000259" key="5">
    <source>
        <dbReference type="PROSITE" id="PS01180"/>
    </source>
</evidence>
<dbReference type="SUPFAM" id="SSF49854">
    <property type="entry name" value="Spermadhesin, CUB domain"/>
    <property type="match status" value="1"/>
</dbReference>
<keyword evidence="3" id="KW-1133">Transmembrane helix</keyword>
<proteinExistence type="predicted"/>
<dbReference type="SMART" id="SM00042">
    <property type="entry name" value="CUB"/>
    <property type="match status" value="1"/>
</dbReference>
<dbReference type="Pfam" id="PF00431">
    <property type="entry name" value="CUB"/>
    <property type="match status" value="1"/>
</dbReference>
<dbReference type="PANTHER" id="PTHR24255">
    <property type="entry name" value="COMPLEMENT COMPONENT 1, S SUBCOMPONENT-RELATED"/>
    <property type="match status" value="1"/>
</dbReference>
<dbReference type="EMBL" id="CAJNOH010000324">
    <property type="protein sequence ID" value="CAF1000472.1"/>
    <property type="molecule type" value="Genomic_DNA"/>
</dbReference>
<evidence type="ECO:0000313" key="8">
    <source>
        <dbReference type="Proteomes" id="UP000663854"/>
    </source>
</evidence>
<dbReference type="Proteomes" id="UP000663870">
    <property type="component" value="Unassembled WGS sequence"/>
</dbReference>
<dbReference type="InterPro" id="IPR035914">
    <property type="entry name" value="Sperma_CUB_dom_sf"/>
</dbReference>
<keyword evidence="4" id="KW-0732">Signal</keyword>
<dbReference type="CDD" id="cd22823">
    <property type="entry name" value="Gal_Rha_Lectin"/>
    <property type="match status" value="1"/>
</dbReference>
<dbReference type="EMBL" id="CAJNOL010001093">
    <property type="protein sequence ID" value="CAF1285919.1"/>
    <property type="molecule type" value="Genomic_DNA"/>
</dbReference>
<dbReference type="GO" id="GO:0004252">
    <property type="term" value="F:serine-type endopeptidase activity"/>
    <property type="evidence" value="ECO:0007669"/>
    <property type="project" value="TreeGrafter"/>
</dbReference>